<protein>
    <submittedName>
        <fullName evidence="1">Uncharacterized protein</fullName>
    </submittedName>
</protein>
<sequence length="376" mass="42776">METTNATIFRVDSPTLEAQSSSPRRGTIGESLDLEESSINPVLINNNLRALEQTLTETSDLTAKSRTYPDYATKIYTSCQDLTLQVNELLPILGEYADQWERPSTAARDIPLDPSLQLWIASLTRILSELGKIHKALDSAGDRTKDIELENSFATYVDALSDHYRQMNDFLPIMQIDFNDYKTKYMSFPSPTIAERITGPRHNYQVSNMGTDQIYCIRRAVYALKDELQRTILVLEASLSCLSDIRLIAVTDVITAVRRVFDAVSQALTNNGSEWIENDLKHGNRQLLSYAEFSNLDPTTIEDFTARIKQINDLVHIGALESRLWSAYMVQQHHICMLFEQQQLDSLDTIVSVLEEIMLPNQINTRTELDDFLKEI</sequence>
<keyword evidence="2" id="KW-1185">Reference proteome</keyword>
<proteinExistence type="predicted"/>
<organism evidence="1 2">
    <name type="scientific">Colletotrichum truncatum</name>
    <name type="common">Anthracnose fungus</name>
    <name type="synonym">Colletotrichum capsici</name>
    <dbReference type="NCBI Taxonomy" id="5467"/>
    <lineage>
        <taxon>Eukaryota</taxon>
        <taxon>Fungi</taxon>
        <taxon>Dikarya</taxon>
        <taxon>Ascomycota</taxon>
        <taxon>Pezizomycotina</taxon>
        <taxon>Sordariomycetes</taxon>
        <taxon>Hypocreomycetidae</taxon>
        <taxon>Glomerellales</taxon>
        <taxon>Glomerellaceae</taxon>
        <taxon>Colletotrichum</taxon>
        <taxon>Colletotrichum truncatum species complex</taxon>
    </lineage>
</organism>
<evidence type="ECO:0000313" key="1">
    <source>
        <dbReference type="EMBL" id="KAL0935465.1"/>
    </source>
</evidence>
<reference evidence="1 2" key="1">
    <citation type="journal article" date="2020" name="Phytopathology">
        <title>Genome Sequence Resources of Colletotrichum truncatum, C. plurivorum, C. musicola, and C. sojae: Four Species Pathogenic to Soybean (Glycine max).</title>
        <authorList>
            <person name="Rogerio F."/>
            <person name="Boufleur T.R."/>
            <person name="Ciampi-Guillardi M."/>
            <person name="Sukno S.A."/>
            <person name="Thon M.R."/>
            <person name="Massola Junior N.S."/>
            <person name="Baroncelli R."/>
        </authorList>
    </citation>
    <scope>NUCLEOTIDE SEQUENCE [LARGE SCALE GENOMIC DNA]</scope>
    <source>
        <strain evidence="1 2">CMES1059</strain>
    </source>
</reference>
<evidence type="ECO:0000313" key="2">
    <source>
        <dbReference type="Proteomes" id="UP000805649"/>
    </source>
</evidence>
<name>A0ACC3YU67_COLTU</name>
<dbReference type="EMBL" id="VUJX02000006">
    <property type="protein sequence ID" value="KAL0935465.1"/>
    <property type="molecule type" value="Genomic_DNA"/>
</dbReference>
<comment type="caution">
    <text evidence="1">The sequence shown here is derived from an EMBL/GenBank/DDBJ whole genome shotgun (WGS) entry which is preliminary data.</text>
</comment>
<accession>A0ACC3YU67</accession>
<gene>
    <name evidence="1" type="ORF">CTRU02_210056</name>
</gene>
<dbReference type="Proteomes" id="UP000805649">
    <property type="component" value="Unassembled WGS sequence"/>
</dbReference>